<accession>A0A6M1TMJ4</accession>
<feature type="domain" description="Ribbon-helix-helix" evidence="1">
    <location>
        <begin position="16"/>
        <end position="82"/>
    </location>
</feature>
<gene>
    <name evidence="2" type="ORF">G5V65_09945</name>
</gene>
<proteinExistence type="predicted"/>
<evidence type="ECO:0000259" key="1">
    <source>
        <dbReference type="Pfam" id="PF13467"/>
    </source>
</evidence>
<protein>
    <submittedName>
        <fullName evidence="2">Ribbon-helix-helix domain-containing protein</fullName>
    </submittedName>
</protein>
<dbReference type="Proteomes" id="UP000474758">
    <property type="component" value="Unassembled WGS sequence"/>
</dbReference>
<keyword evidence="3" id="KW-1185">Reference proteome</keyword>
<evidence type="ECO:0000313" key="3">
    <source>
        <dbReference type="Proteomes" id="UP000474758"/>
    </source>
</evidence>
<sequence>MCQVFAGQDPARYESITRRLRLNGQSTSIRLEHAFWEILDEIAAAEGTATPAFVSKLHSEVLEQRGEPENFTSLLRCACLIHMDQRAQSRAEQSTAAHALAAE</sequence>
<dbReference type="RefSeq" id="WP_165049524.1">
    <property type="nucleotide sequence ID" value="NZ_JAALFE010000008.1"/>
</dbReference>
<organism evidence="2 3">
    <name type="scientific">Paragemmobacter kunshanensis</name>
    <dbReference type="NCBI Taxonomy" id="2583234"/>
    <lineage>
        <taxon>Bacteria</taxon>
        <taxon>Pseudomonadati</taxon>
        <taxon>Pseudomonadota</taxon>
        <taxon>Alphaproteobacteria</taxon>
        <taxon>Rhodobacterales</taxon>
        <taxon>Paracoccaceae</taxon>
        <taxon>Paragemmobacter</taxon>
    </lineage>
</organism>
<dbReference type="InterPro" id="IPR038268">
    <property type="entry name" value="RHH_sf"/>
</dbReference>
<reference evidence="2 3" key="1">
    <citation type="submission" date="2020-02" db="EMBL/GenBank/DDBJ databases">
        <title>Rhodobacter translucens sp. nov., a novel bacterium isolated from activated sludge.</title>
        <authorList>
            <person name="Liu J."/>
        </authorList>
    </citation>
    <scope>NUCLEOTIDE SEQUENCE [LARGE SCALE GENOMIC DNA]</scope>
    <source>
        <strain evidence="2 3">HX-7-19</strain>
    </source>
</reference>
<comment type="caution">
    <text evidence="2">The sequence shown here is derived from an EMBL/GenBank/DDBJ whole genome shotgun (WGS) entry which is preliminary data.</text>
</comment>
<dbReference type="EMBL" id="JAALFE010000008">
    <property type="protein sequence ID" value="NGQ91219.1"/>
    <property type="molecule type" value="Genomic_DNA"/>
</dbReference>
<dbReference type="Pfam" id="PF13467">
    <property type="entry name" value="RHH_4"/>
    <property type="match status" value="1"/>
</dbReference>
<evidence type="ECO:0000313" key="2">
    <source>
        <dbReference type="EMBL" id="NGQ91219.1"/>
    </source>
</evidence>
<dbReference type="InterPro" id="IPR027373">
    <property type="entry name" value="RHH_dom"/>
</dbReference>
<name>A0A6M1TMJ4_9RHOB</name>
<dbReference type="AlphaFoldDB" id="A0A6M1TMJ4"/>
<dbReference type="Gene3D" id="1.10.3990.20">
    <property type="entry name" value="protein bp1543"/>
    <property type="match status" value="1"/>
</dbReference>